<feature type="compositionally biased region" description="Basic and acidic residues" evidence="1">
    <location>
        <begin position="673"/>
        <end position="697"/>
    </location>
</feature>
<evidence type="ECO:0000256" key="1">
    <source>
        <dbReference type="SAM" id="MobiDB-lite"/>
    </source>
</evidence>
<feature type="region of interest" description="Disordered" evidence="1">
    <location>
        <begin position="941"/>
        <end position="972"/>
    </location>
</feature>
<organism evidence="2 3">
    <name type="scientific">Ectocarpus siliculosus</name>
    <name type="common">Brown alga</name>
    <name type="synonym">Conferva siliculosa</name>
    <dbReference type="NCBI Taxonomy" id="2880"/>
    <lineage>
        <taxon>Eukaryota</taxon>
        <taxon>Sar</taxon>
        <taxon>Stramenopiles</taxon>
        <taxon>Ochrophyta</taxon>
        <taxon>PX clade</taxon>
        <taxon>Phaeophyceae</taxon>
        <taxon>Ectocarpales</taxon>
        <taxon>Ectocarpaceae</taxon>
        <taxon>Ectocarpus</taxon>
    </lineage>
</organism>
<feature type="compositionally biased region" description="Polar residues" evidence="1">
    <location>
        <begin position="191"/>
        <end position="203"/>
    </location>
</feature>
<feature type="compositionally biased region" description="Basic and acidic residues" evidence="1">
    <location>
        <begin position="1061"/>
        <end position="1071"/>
    </location>
</feature>
<feature type="region of interest" description="Disordered" evidence="1">
    <location>
        <begin position="568"/>
        <end position="715"/>
    </location>
</feature>
<gene>
    <name evidence="2" type="ORF">Esi_0033_0001</name>
</gene>
<feature type="compositionally biased region" description="Low complexity" evidence="1">
    <location>
        <begin position="420"/>
        <end position="437"/>
    </location>
</feature>
<dbReference type="EMBL" id="FN648520">
    <property type="protein sequence ID" value="CBJ26413.1"/>
    <property type="molecule type" value="Genomic_DNA"/>
</dbReference>
<evidence type="ECO:0000313" key="2">
    <source>
        <dbReference type="EMBL" id="CBJ26413.1"/>
    </source>
</evidence>
<feature type="region of interest" description="Disordered" evidence="1">
    <location>
        <begin position="1005"/>
        <end position="1071"/>
    </location>
</feature>
<feature type="compositionally biased region" description="Polar residues" evidence="1">
    <location>
        <begin position="1028"/>
        <end position="1037"/>
    </location>
</feature>
<feature type="compositionally biased region" description="Gly residues" evidence="1">
    <location>
        <begin position="699"/>
        <end position="709"/>
    </location>
</feature>
<name>D7FXP6_ECTSI</name>
<evidence type="ECO:0000313" key="3">
    <source>
        <dbReference type="Proteomes" id="UP000002630"/>
    </source>
</evidence>
<proteinExistence type="predicted"/>
<dbReference type="InParanoid" id="D7FXP6"/>
<feature type="region of interest" description="Disordered" evidence="1">
    <location>
        <begin position="890"/>
        <end position="914"/>
    </location>
</feature>
<feature type="compositionally biased region" description="Polar residues" evidence="1">
    <location>
        <begin position="656"/>
        <end position="666"/>
    </location>
</feature>
<dbReference type="Proteomes" id="UP000002630">
    <property type="component" value="Linkage Group LG07"/>
</dbReference>
<sequence length="1126" mass="113704">MGPSLWPGVEHAPVQELPLLQAARLRRFGVNYLKDAVCPGLGLLAHLDGSSVRLLAFPSRSGQRGLLGGAPGRVVAVIDLKARLANMAPGDSGKRSAAPDEGLARGLSWSRCNHSVAASTSGDAGSDGARCDRGGDKVCHIAVACGSEVGLWEVSRGAGAASAAKEGTRSEDGYRYTTVQVRTDWERSDDQGSNETSAINETSPCDRLLDGDGGSLAKACNENGGKPPPPPIGNVRCLSFRPWAGGSTTDATIPLAAWYDVGVAVLGPRGSRVVLPAPVVRKRTCGAWSGCGRRLALSSGGEIRVYSDPSEGGSRRPISTAGQARGGVESETVDDAPGLQPAKPRSGWASPGSAAAAVVNDNEAGGGGGGGGALPSATVAREGGLVAEGETGLTGCSGGASRDFRTILCVEAAMGGGVFSSPGSSPGSTRSSPSPLADGGGGARSGGDGTGLTRIGAPPGTRKSRPERASDGTHSSVGPLSPPPAAAAAGVSSSRLLIGDMRAMCPAGSLTFFGTTGGGLGLDSAIAASAPTLSGEPLFAGGGGQTTHVGEGLLCAVVDSSNKACAASSSIDTVSAEKPATRRGGFRHSLPGENWLAGSLRPTSRTLLPNSPRRRGRDSGSPESPLALPVGSSPVAPLEERSSTAAEESVPAGESRPTSSESSLLRSTIPAVVDRRSTTPEVVDRRSTTPEVVDLRGKLGNGADGGGAAGMPTPSTHPLFRLSLPGGEDAASSPAVGSSSISLRDSGNRLGRMGTASGRNSPAAGRTTDSTPGRRPCLVRVSCRSGGGDGVVGVATLTSLPSELASPDLLASSEDGRIVAVGSHACDLVACYRLESHPASPATESCLPGGSGGCESGTRRRKRRHRRAVPLCTLRLPTGYRAKGLMLSRERQARGESAATPGVNSSASGEGATAEDGVMADEVVVLVLAGCAVSSVDATIGATTPRPDMNESSFAAESHWRGSNSGRPEESSYRTTLLRFSLPAAPATTGNGEDLGSLVGSAAAFPSKSSNDKAIRGTSGCGHEKETTAGSSENLSVVPSDARSPLVGDTCGAEPNGLRSRGGDSSRHPRSEAAVLEAIVGVERRMNERMARIEGMLAGVCDRLEELSARLPHAARDVVETRGAHG</sequence>
<feature type="compositionally biased region" description="Low complexity" evidence="1">
    <location>
        <begin position="730"/>
        <end position="742"/>
    </location>
</feature>
<feature type="compositionally biased region" description="Polar residues" evidence="1">
    <location>
        <begin position="950"/>
        <end position="966"/>
    </location>
</feature>
<dbReference type="AlphaFoldDB" id="D7FXP6"/>
<feature type="region of interest" description="Disordered" evidence="1">
    <location>
        <begin position="420"/>
        <end position="486"/>
    </location>
</feature>
<accession>D7FXP6</accession>
<feature type="compositionally biased region" description="Low complexity" evidence="1">
    <location>
        <begin position="346"/>
        <end position="357"/>
    </location>
</feature>
<feature type="region of interest" description="Disordered" evidence="1">
    <location>
        <begin position="185"/>
        <end position="206"/>
    </location>
</feature>
<feature type="compositionally biased region" description="Gly residues" evidence="1">
    <location>
        <begin position="364"/>
        <end position="373"/>
    </location>
</feature>
<dbReference type="EMBL" id="FN649732">
    <property type="protein sequence ID" value="CBJ26413.1"/>
    <property type="molecule type" value="Genomic_DNA"/>
</dbReference>
<feature type="region of interest" description="Disordered" evidence="1">
    <location>
        <begin position="842"/>
        <end position="862"/>
    </location>
</feature>
<dbReference type="OrthoDB" id="10382139at2759"/>
<feature type="region of interest" description="Disordered" evidence="1">
    <location>
        <begin position="727"/>
        <end position="777"/>
    </location>
</feature>
<protein>
    <submittedName>
        <fullName evidence="2">Uncharacterized protein</fullName>
    </submittedName>
</protein>
<feature type="region of interest" description="Disordered" evidence="1">
    <location>
        <begin position="306"/>
        <end position="375"/>
    </location>
</feature>
<reference evidence="2 3" key="1">
    <citation type="journal article" date="2010" name="Nature">
        <title>The Ectocarpus genome and the independent evolution of multicellularity in brown algae.</title>
        <authorList>
            <person name="Cock J.M."/>
            <person name="Sterck L."/>
            <person name="Rouze P."/>
            <person name="Scornet D."/>
            <person name="Allen A.E."/>
            <person name="Amoutzias G."/>
            <person name="Anthouard V."/>
            <person name="Artiguenave F."/>
            <person name="Aury J.M."/>
            <person name="Badger J.H."/>
            <person name="Beszteri B."/>
            <person name="Billiau K."/>
            <person name="Bonnet E."/>
            <person name="Bothwell J.H."/>
            <person name="Bowler C."/>
            <person name="Boyen C."/>
            <person name="Brownlee C."/>
            <person name="Carrano C.J."/>
            <person name="Charrier B."/>
            <person name="Cho G.Y."/>
            <person name="Coelho S.M."/>
            <person name="Collen J."/>
            <person name="Corre E."/>
            <person name="Da Silva C."/>
            <person name="Delage L."/>
            <person name="Delaroque N."/>
            <person name="Dittami S.M."/>
            <person name="Doulbeau S."/>
            <person name="Elias M."/>
            <person name="Farnham G."/>
            <person name="Gachon C.M."/>
            <person name="Gschloessl B."/>
            <person name="Heesch S."/>
            <person name="Jabbari K."/>
            <person name="Jubin C."/>
            <person name="Kawai H."/>
            <person name="Kimura K."/>
            <person name="Kloareg B."/>
            <person name="Kupper F.C."/>
            <person name="Lang D."/>
            <person name="Le Bail A."/>
            <person name="Leblanc C."/>
            <person name="Lerouge P."/>
            <person name="Lohr M."/>
            <person name="Lopez P.J."/>
            <person name="Martens C."/>
            <person name="Maumus F."/>
            <person name="Michel G."/>
            <person name="Miranda-Saavedra D."/>
            <person name="Morales J."/>
            <person name="Moreau H."/>
            <person name="Motomura T."/>
            <person name="Nagasato C."/>
            <person name="Napoli C.A."/>
            <person name="Nelson D.R."/>
            <person name="Nyvall-Collen P."/>
            <person name="Peters A.F."/>
            <person name="Pommier C."/>
            <person name="Potin P."/>
            <person name="Poulain J."/>
            <person name="Quesneville H."/>
            <person name="Read B."/>
            <person name="Rensing S.A."/>
            <person name="Ritter A."/>
            <person name="Rousvoal S."/>
            <person name="Samanta M."/>
            <person name="Samson G."/>
            <person name="Schroeder D.C."/>
            <person name="Segurens B."/>
            <person name="Strittmatter M."/>
            <person name="Tonon T."/>
            <person name="Tregear J.W."/>
            <person name="Valentin K."/>
            <person name="von Dassow P."/>
            <person name="Yamagishi T."/>
            <person name="Van de Peer Y."/>
            <person name="Wincker P."/>
        </authorList>
    </citation>
    <scope>NUCLEOTIDE SEQUENCE [LARGE SCALE GENOMIC DNA]</scope>
    <source>
        <strain evidence="3">Ec32 / CCAP1310/4</strain>
    </source>
</reference>
<keyword evidence="3" id="KW-1185">Reference proteome</keyword>
<feature type="compositionally biased region" description="Gly residues" evidence="1">
    <location>
        <begin position="438"/>
        <end position="450"/>
    </location>
</feature>